<organism evidence="2 3">
    <name type="scientific">Fragilariopsis cylindrus CCMP1102</name>
    <dbReference type="NCBI Taxonomy" id="635003"/>
    <lineage>
        <taxon>Eukaryota</taxon>
        <taxon>Sar</taxon>
        <taxon>Stramenopiles</taxon>
        <taxon>Ochrophyta</taxon>
        <taxon>Bacillariophyta</taxon>
        <taxon>Bacillariophyceae</taxon>
        <taxon>Bacillariophycidae</taxon>
        <taxon>Bacillariales</taxon>
        <taxon>Bacillariaceae</taxon>
        <taxon>Fragilariopsis</taxon>
    </lineage>
</organism>
<sequence length="145" mass="16277">MSASIHEEVWKKDADSVSLFEISIEKIELNRTTMTKILIAVLLLVTGAAATESSVRSGGSTPSDYVDSSSTLNQRHELNSARYQLDNPKNYGVPRHFLRDKSVRQAGRRALIQKEDNAGLLTKESAEELHKWVSSFRPHKSLLRN</sequence>
<protein>
    <submittedName>
        <fullName evidence="2">Uncharacterized protein</fullName>
    </submittedName>
</protein>
<dbReference type="Proteomes" id="UP000095751">
    <property type="component" value="Unassembled WGS sequence"/>
</dbReference>
<feature type="region of interest" description="Disordered" evidence="1">
    <location>
        <begin position="52"/>
        <end position="71"/>
    </location>
</feature>
<accession>A0A1E7EW44</accession>
<keyword evidence="3" id="KW-1185">Reference proteome</keyword>
<name>A0A1E7EW44_9STRA</name>
<dbReference type="AlphaFoldDB" id="A0A1E7EW44"/>
<gene>
    <name evidence="2" type="ORF">FRACYDRAFT_248020</name>
</gene>
<dbReference type="KEGG" id="fcy:FRACYDRAFT_248020"/>
<dbReference type="InParanoid" id="A0A1E7EW44"/>
<reference evidence="2 3" key="1">
    <citation type="submission" date="2016-09" db="EMBL/GenBank/DDBJ databases">
        <title>Extensive genetic diversity and differential bi-allelic expression allows diatom success in the polar Southern Ocean.</title>
        <authorList>
            <consortium name="DOE Joint Genome Institute"/>
            <person name="Mock T."/>
            <person name="Otillar R.P."/>
            <person name="Strauss J."/>
            <person name="Dupont C."/>
            <person name="Frickenhaus S."/>
            <person name="Maumus F."/>
            <person name="Mcmullan M."/>
            <person name="Sanges R."/>
            <person name="Schmutz J."/>
            <person name="Toseland A."/>
            <person name="Valas R."/>
            <person name="Veluchamy A."/>
            <person name="Ward B.J."/>
            <person name="Allen A."/>
            <person name="Barry K."/>
            <person name="Falciatore A."/>
            <person name="Ferrante M."/>
            <person name="Fortunato A.E."/>
            <person name="Gloeckner G."/>
            <person name="Gruber A."/>
            <person name="Hipkin R."/>
            <person name="Janech M."/>
            <person name="Kroth P."/>
            <person name="Leese F."/>
            <person name="Lindquist E."/>
            <person name="Lyon B.R."/>
            <person name="Martin J."/>
            <person name="Mayer C."/>
            <person name="Parker M."/>
            <person name="Quesneville H."/>
            <person name="Raymond J."/>
            <person name="Uhlig C."/>
            <person name="Valentin K.U."/>
            <person name="Worden A.Z."/>
            <person name="Armbrust E.V."/>
            <person name="Bowler C."/>
            <person name="Green B."/>
            <person name="Moulton V."/>
            <person name="Van Oosterhout C."/>
            <person name="Grigoriev I."/>
        </authorList>
    </citation>
    <scope>NUCLEOTIDE SEQUENCE [LARGE SCALE GENOMIC DNA]</scope>
    <source>
        <strain evidence="2 3">CCMP1102</strain>
    </source>
</reference>
<dbReference type="EMBL" id="KV784374">
    <property type="protein sequence ID" value="OEU09763.1"/>
    <property type="molecule type" value="Genomic_DNA"/>
</dbReference>
<evidence type="ECO:0000313" key="3">
    <source>
        <dbReference type="Proteomes" id="UP000095751"/>
    </source>
</evidence>
<evidence type="ECO:0000313" key="2">
    <source>
        <dbReference type="EMBL" id="OEU09763.1"/>
    </source>
</evidence>
<proteinExistence type="predicted"/>
<evidence type="ECO:0000256" key="1">
    <source>
        <dbReference type="SAM" id="MobiDB-lite"/>
    </source>
</evidence>